<dbReference type="Pfam" id="PF10114">
    <property type="entry name" value="PocR"/>
    <property type="match status" value="1"/>
</dbReference>
<dbReference type="GO" id="GO:0005524">
    <property type="term" value="F:ATP binding"/>
    <property type="evidence" value="ECO:0007669"/>
    <property type="project" value="UniProtKB-KW"/>
</dbReference>
<dbReference type="PROSITE" id="PS00676">
    <property type="entry name" value="SIGMA54_INTERACT_2"/>
    <property type="match status" value="1"/>
</dbReference>
<comment type="caution">
    <text evidence="8">The sequence shown here is derived from an EMBL/GenBank/DDBJ whole genome shotgun (WGS) entry which is preliminary data.</text>
</comment>
<dbReference type="Pfam" id="PF25601">
    <property type="entry name" value="AAA_lid_14"/>
    <property type="match status" value="1"/>
</dbReference>
<dbReference type="InterPro" id="IPR025944">
    <property type="entry name" value="Sigma_54_int_dom_CS"/>
</dbReference>
<dbReference type="FunFam" id="3.40.50.300:FF:000006">
    <property type="entry name" value="DNA-binding transcriptional regulator NtrC"/>
    <property type="match status" value="1"/>
</dbReference>
<dbReference type="GO" id="GO:0043565">
    <property type="term" value="F:sequence-specific DNA binding"/>
    <property type="evidence" value="ECO:0007669"/>
    <property type="project" value="InterPro"/>
</dbReference>
<evidence type="ECO:0000256" key="2">
    <source>
        <dbReference type="ARBA" id="ARBA00022840"/>
    </source>
</evidence>
<organism evidence="8 9">
    <name type="scientific">Myxococcus llanfairpwllgwyngyllgogerychwyrndrobwllllantysiliogogogochensis</name>
    <dbReference type="NCBI Taxonomy" id="2590453"/>
    <lineage>
        <taxon>Bacteria</taxon>
        <taxon>Pseudomonadati</taxon>
        <taxon>Myxococcota</taxon>
        <taxon>Myxococcia</taxon>
        <taxon>Myxococcales</taxon>
        <taxon>Cystobacterineae</taxon>
        <taxon>Myxococcaceae</taxon>
        <taxon>Myxococcus</taxon>
    </lineage>
</organism>
<dbReference type="Gene3D" id="1.10.10.60">
    <property type="entry name" value="Homeodomain-like"/>
    <property type="match status" value="1"/>
</dbReference>
<keyword evidence="9" id="KW-1185">Reference proteome</keyword>
<dbReference type="Pfam" id="PF02954">
    <property type="entry name" value="HTH_8"/>
    <property type="match status" value="1"/>
</dbReference>
<keyword evidence="3" id="KW-0805">Transcription regulation</keyword>
<evidence type="ECO:0000313" key="9">
    <source>
        <dbReference type="Proteomes" id="UP000315369"/>
    </source>
</evidence>
<evidence type="ECO:0000256" key="5">
    <source>
        <dbReference type="ARBA" id="ARBA00023163"/>
    </source>
</evidence>
<dbReference type="Gene3D" id="1.10.8.60">
    <property type="match status" value="1"/>
</dbReference>
<dbReference type="PANTHER" id="PTHR32071:SF113">
    <property type="entry name" value="ALGINATE BIOSYNTHESIS TRANSCRIPTIONAL REGULATORY PROTEIN ALGB"/>
    <property type="match status" value="1"/>
</dbReference>
<dbReference type="InterPro" id="IPR009057">
    <property type="entry name" value="Homeodomain-like_sf"/>
</dbReference>
<dbReference type="InterPro" id="IPR018771">
    <property type="entry name" value="PocR_dom"/>
</dbReference>
<dbReference type="RefSeq" id="WP_141646027.1">
    <property type="nucleotide sequence ID" value="NZ_VIFM01000148.1"/>
</dbReference>
<dbReference type="OrthoDB" id="5482240at2"/>
<evidence type="ECO:0000256" key="1">
    <source>
        <dbReference type="ARBA" id="ARBA00022741"/>
    </source>
</evidence>
<gene>
    <name evidence="8" type="ORF">FJV41_30110</name>
</gene>
<accession>A0A540WT79</accession>
<evidence type="ECO:0000256" key="3">
    <source>
        <dbReference type="ARBA" id="ARBA00023015"/>
    </source>
</evidence>
<reference evidence="8 9" key="1">
    <citation type="submission" date="2019-06" db="EMBL/GenBank/DDBJ databases">
        <authorList>
            <person name="Livingstone P."/>
            <person name="Whitworth D."/>
        </authorList>
    </citation>
    <scope>NUCLEOTIDE SEQUENCE [LARGE SCALE GENOMIC DNA]</scope>
    <source>
        <strain evidence="8 9">AM401</strain>
    </source>
</reference>
<keyword evidence="6" id="KW-0175">Coiled coil</keyword>
<name>A0A540WT79_9BACT</name>
<dbReference type="SUPFAM" id="SSF46689">
    <property type="entry name" value="Homeodomain-like"/>
    <property type="match status" value="1"/>
</dbReference>
<keyword evidence="2" id="KW-0067">ATP-binding</keyword>
<dbReference type="PRINTS" id="PR01590">
    <property type="entry name" value="HTHFIS"/>
</dbReference>
<feature type="domain" description="Sigma-54 factor interaction" evidence="7">
    <location>
        <begin position="202"/>
        <end position="430"/>
    </location>
</feature>
<dbReference type="CDD" id="cd00009">
    <property type="entry name" value="AAA"/>
    <property type="match status" value="1"/>
</dbReference>
<dbReference type="InterPro" id="IPR002197">
    <property type="entry name" value="HTH_Fis"/>
</dbReference>
<evidence type="ECO:0000259" key="7">
    <source>
        <dbReference type="PROSITE" id="PS50045"/>
    </source>
</evidence>
<keyword evidence="4" id="KW-0238">DNA-binding</keyword>
<evidence type="ECO:0000256" key="4">
    <source>
        <dbReference type="ARBA" id="ARBA00023125"/>
    </source>
</evidence>
<dbReference type="GO" id="GO:0006355">
    <property type="term" value="P:regulation of DNA-templated transcription"/>
    <property type="evidence" value="ECO:0007669"/>
    <property type="project" value="InterPro"/>
</dbReference>
<sequence length="527" mass="59744">MDFEKHQSLHTIIMLRDVIRKWWQMELSFADRHGVVHEWQRGDIAPPPNPFCRISLFSKEGLRRCSQSVRVLHEKFRGNKKVRRSLFHDCHLNFSIVGAPLYVDNEYAGCLFVEGFARQMLNARDVEVLRSRLLQFAPPFSDLDRADERVPVLDGSELAKLSDLLEFAAQEIATHESELARREEQAPPPSPEALERYRFEKIIGRSGPMMEIFRLMEKVANSDSTVLINGESGTGKELVARAIHHNGPRKDQPFVVQNCSAFNDNLLESALFGHTRGAFTGALRDKKGLFEVADGGTFFLDEVGDMSPALQVKLLRVLQEGTFLPVGGTHHKEVNVRVVAATHKDLGELVKRGEFREDLFYRINVIRLQLPPLRERRDDLPVLIDHFLRKHHREGQRTRGLSTEALAILGAYAWPGNIRELENEIERLLVLGGDLEMLPAELLSSRIRDAVVPGGGPFIPPRAHGRLHEAVEALEREMIHQGLLRTRNNKSRLARELGISRSNLILKIARYGLDRGLPEDDEAEAEA</sequence>
<dbReference type="InterPro" id="IPR027417">
    <property type="entry name" value="P-loop_NTPase"/>
</dbReference>
<feature type="coiled-coil region" evidence="6">
    <location>
        <begin position="158"/>
        <end position="185"/>
    </location>
</feature>
<dbReference type="PROSITE" id="PS00675">
    <property type="entry name" value="SIGMA54_INTERACT_1"/>
    <property type="match status" value="1"/>
</dbReference>
<keyword evidence="1" id="KW-0547">Nucleotide-binding</keyword>
<dbReference type="Pfam" id="PF00158">
    <property type="entry name" value="Sigma54_activat"/>
    <property type="match status" value="1"/>
</dbReference>
<dbReference type="AlphaFoldDB" id="A0A540WT79"/>
<dbReference type="PANTHER" id="PTHR32071">
    <property type="entry name" value="TRANSCRIPTIONAL REGULATORY PROTEIN"/>
    <property type="match status" value="1"/>
</dbReference>
<dbReference type="PROSITE" id="PS50045">
    <property type="entry name" value="SIGMA54_INTERACT_4"/>
    <property type="match status" value="1"/>
</dbReference>
<dbReference type="SUPFAM" id="SSF52540">
    <property type="entry name" value="P-loop containing nucleoside triphosphate hydrolases"/>
    <property type="match status" value="1"/>
</dbReference>
<protein>
    <submittedName>
        <fullName evidence="8">Sigma-54-dependent Fis family transcriptional regulator</fullName>
    </submittedName>
</protein>
<dbReference type="Proteomes" id="UP000315369">
    <property type="component" value="Unassembled WGS sequence"/>
</dbReference>
<dbReference type="EMBL" id="VIFM01000148">
    <property type="protein sequence ID" value="TQF12225.1"/>
    <property type="molecule type" value="Genomic_DNA"/>
</dbReference>
<dbReference type="SMART" id="SM00382">
    <property type="entry name" value="AAA"/>
    <property type="match status" value="1"/>
</dbReference>
<dbReference type="InterPro" id="IPR025662">
    <property type="entry name" value="Sigma_54_int_dom_ATP-bd_1"/>
</dbReference>
<dbReference type="InterPro" id="IPR025943">
    <property type="entry name" value="Sigma_54_int_dom_ATP-bd_2"/>
</dbReference>
<dbReference type="PROSITE" id="PS00688">
    <property type="entry name" value="SIGMA54_INTERACT_3"/>
    <property type="match status" value="1"/>
</dbReference>
<evidence type="ECO:0000313" key="8">
    <source>
        <dbReference type="EMBL" id="TQF12225.1"/>
    </source>
</evidence>
<keyword evidence="5" id="KW-0804">Transcription</keyword>
<proteinExistence type="predicted"/>
<dbReference type="InterPro" id="IPR002078">
    <property type="entry name" value="Sigma_54_int"/>
</dbReference>
<dbReference type="Gene3D" id="3.40.50.300">
    <property type="entry name" value="P-loop containing nucleotide triphosphate hydrolases"/>
    <property type="match status" value="1"/>
</dbReference>
<dbReference type="InterPro" id="IPR003593">
    <property type="entry name" value="AAA+_ATPase"/>
</dbReference>
<evidence type="ECO:0000256" key="6">
    <source>
        <dbReference type="SAM" id="Coils"/>
    </source>
</evidence>
<dbReference type="InterPro" id="IPR058031">
    <property type="entry name" value="AAA_lid_NorR"/>
</dbReference>